<feature type="domain" description="Retrovirus-related Pol polyprotein from transposon TNT 1-94-like beta-barrel" evidence="1">
    <location>
        <begin position="195"/>
        <end position="271"/>
    </location>
</feature>
<comment type="caution">
    <text evidence="2">The sequence shown here is derived from an EMBL/GenBank/DDBJ whole genome shotgun (WGS) entry which is preliminary data.</text>
</comment>
<gene>
    <name evidence="2" type="ORF">CR513_38941</name>
</gene>
<dbReference type="PANTHER" id="PTHR35317">
    <property type="entry name" value="OS04G0629600 PROTEIN"/>
    <property type="match status" value="1"/>
</dbReference>
<dbReference type="PANTHER" id="PTHR35317:SF23">
    <property type="entry name" value="OS04G0629600 PROTEIN"/>
    <property type="match status" value="1"/>
</dbReference>
<keyword evidence="3" id="KW-1185">Reference proteome</keyword>
<protein>
    <recommendedName>
        <fullName evidence="1">Retrovirus-related Pol polyprotein from transposon TNT 1-94-like beta-barrel domain-containing protein</fullName>
    </recommendedName>
</protein>
<name>A0A371FQH4_MUCPR</name>
<organism evidence="2 3">
    <name type="scientific">Mucuna pruriens</name>
    <name type="common">Velvet bean</name>
    <name type="synonym">Dolichos pruriens</name>
    <dbReference type="NCBI Taxonomy" id="157652"/>
    <lineage>
        <taxon>Eukaryota</taxon>
        <taxon>Viridiplantae</taxon>
        <taxon>Streptophyta</taxon>
        <taxon>Embryophyta</taxon>
        <taxon>Tracheophyta</taxon>
        <taxon>Spermatophyta</taxon>
        <taxon>Magnoliopsida</taxon>
        <taxon>eudicotyledons</taxon>
        <taxon>Gunneridae</taxon>
        <taxon>Pentapetalae</taxon>
        <taxon>rosids</taxon>
        <taxon>fabids</taxon>
        <taxon>Fabales</taxon>
        <taxon>Fabaceae</taxon>
        <taxon>Papilionoideae</taxon>
        <taxon>50 kb inversion clade</taxon>
        <taxon>NPAAA clade</taxon>
        <taxon>indigoferoid/millettioid clade</taxon>
        <taxon>Phaseoleae</taxon>
        <taxon>Mucuna</taxon>
    </lineage>
</organism>
<sequence>MSSSETVEQYFSRVTNLVNKMRVYGEDIPESKVVEKILRTMPMKFDHVVTTIVEAHDTNTMTVAELQGSIEVSKILEKTEKANEEALKSQQNPAKVKIVELVKVEIEISEVEVVVISNEDVIIISINNGEITISGHLIKEEVDTISDLPTVEEEEATTPKKEQISTATTEKFEHIAVDCRLRQQENIAENQYQHTSCSNHMCGKKELFSSLNEMVKSTVKFGNNTNILILGKGRIAIKLKDGSQNFISDVFYAPGLHHNLLSMGQLSEKGYNMQILDGCCTLIDKNGRFIAK</sequence>
<accession>A0A371FQH4</accession>
<dbReference type="EMBL" id="QJKJ01008202">
    <property type="protein sequence ID" value="RDX80501.1"/>
    <property type="molecule type" value="Genomic_DNA"/>
</dbReference>
<evidence type="ECO:0000259" key="1">
    <source>
        <dbReference type="Pfam" id="PF22936"/>
    </source>
</evidence>
<dbReference type="AlphaFoldDB" id="A0A371FQH4"/>
<evidence type="ECO:0000313" key="2">
    <source>
        <dbReference type="EMBL" id="RDX80501.1"/>
    </source>
</evidence>
<dbReference type="OrthoDB" id="2015125at2759"/>
<dbReference type="Pfam" id="PF22936">
    <property type="entry name" value="Pol_BBD"/>
    <property type="match status" value="1"/>
</dbReference>
<evidence type="ECO:0000313" key="3">
    <source>
        <dbReference type="Proteomes" id="UP000257109"/>
    </source>
</evidence>
<feature type="non-terminal residue" evidence="2">
    <location>
        <position position="1"/>
    </location>
</feature>
<dbReference type="Pfam" id="PF14223">
    <property type="entry name" value="Retrotran_gag_2"/>
    <property type="match status" value="1"/>
</dbReference>
<dbReference type="Proteomes" id="UP000257109">
    <property type="component" value="Unassembled WGS sequence"/>
</dbReference>
<reference evidence="2" key="1">
    <citation type="submission" date="2018-05" db="EMBL/GenBank/DDBJ databases">
        <title>Draft genome of Mucuna pruriens seed.</title>
        <authorList>
            <person name="Nnadi N.E."/>
            <person name="Vos R."/>
            <person name="Hasami M.H."/>
            <person name="Devisetty U.K."/>
            <person name="Aguiy J.C."/>
        </authorList>
    </citation>
    <scope>NUCLEOTIDE SEQUENCE [LARGE SCALE GENOMIC DNA]</scope>
    <source>
        <strain evidence="2">JCA_2017</strain>
    </source>
</reference>
<proteinExistence type="predicted"/>
<dbReference type="InterPro" id="IPR054722">
    <property type="entry name" value="PolX-like_BBD"/>
</dbReference>
<feature type="non-terminal residue" evidence="2">
    <location>
        <position position="292"/>
    </location>
</feature>